<comment type="caution">
    <text evidence="2">The sequence shown here is derived from an EMBL/GenBank/DDBJ whole genome shotgun (WGS) entry which is preliminary data.</text>
</comment>
<protein>
    <submittedName>
        <fullName evidence="2">Uncharacterized protein</fullName>
    </submittedName>
</protein>
<sequence>MASRFVENLEEVPISHPHLNVSLDDILAEESRKRSSSQSSGSSETRRSGSSSTPSPTSPINTESKLKRAFTIGSKKDFLDQALEETSLSPDKRRTVSCCRLGDDRTIIRTSLSRHSIAWSLAPRTARAPSLSSSSSPSSSLHSHDECFTRECRDGNYWLEHWAIKHQTVQGHLSRKTFVDLNDNIL</sequence>
<feature type="compositionally biased region" description="Low complexity" evidence="1">
    <location>
        <begin position="36"/>
        <end position="63"/>
    </location>
</feature>
<name>A0A8H7BCN2_9PLEO</name>
<keyword evidence="3" id="KW-1185">Reference proteome</keyword>
<dbReference type="AlphaFoldDB" id="A0A8H7BCN2"/>
<feature type="region of interest" description="Disordered" evidence="1">
    <location>
        <begin position="25"/>
        <end position="65"/>
    </location>
</feature>
<reference evidence="2" key="2">
    <citation type="submission" date="2020-08" db="EMBL/GenBank/DDBJ databases">
        <title>Draft Genome Sequence of Cumin Blight Pathogen Alternaria burnsii.</title>
        <authorList>
            <person name="Feng Z."/>
        </authorList>
    </citation>
    <scope>NUCLEOTIDE SEQUENCE</scope>
    <source>
        <strain evidence="2">CBS107.38</strain>
    </source>
</reference>
<dbReference type="GeneID" id="62203344"/>
<accession>A0A8H7BCN2</accession>
<dbReference type="EMBL" id="JAAABM010000006">
    <property type="protein sequence ID" value="KAF7676907.1"/>
    <property type="molecule type" value="Genomic_DNA"/>
</dbReference>
<dbReference type="RefSeq" id="XP_038787116.1">
    <property type="nucleotide sequence ID" value="XM_038930166.1"/>
</dbReference>
<dbReference type="Proteomes" id="UP000596902">
    <property type="component" value="Unassembled WGS sequence"/>
</dbReference>
<reference evidence="2" key="1">
    <citation type="submission" date="2020-01" db="EMBL/GenBank/DDBJ databases">
        <authorList>
            <person name="Feng Z.H.Z."/>
        </authorList>
    </citation>
    <scope>NUCLEOTIDE SEQUENCE</scope>
    <source>
        <strain evidence="2">CBS107.38</strain>
    </source>
</reference>
<gene>
    <name evidence="2" type="ORF">GT037_005119</name>
</gene>
<proteinExistence type="predicted"/>
<organism evidence="2 3">
    <name type="scientific">Alternaria burnsii</name>
    <dbReference type="NCBI Taxonomy" id="1187904"/>
    <lineage>
        <taxon>Eukaryota</taxon>
        <taxon>Fungi</taxon>
        <taxon>Dikarya</taxon>
        <taxon>Ascomycota</taxon>
        <taxon>Pezizomycotina</taxon>
        <taxon>Dothideomycetes</taxon>
        <taxon>Pleosporomycetidae</taxon>
        <taxon>Pleosporales</taxon>
        <taxon>Pleosporineae</taxon>
        <taxon>Pleosporaceae</taxon>
        <taxon>Alternaria</taxon>
        <taxon>Alternaria sect. Alternaria</taxon>
    </lineage>
</organism>
<evidence type="ECO:0000313" key="2">
    <source>
        <dbReference type="EMBL" id="KAF7676907.1"/>
    </source>
</evidence>
<evidence type="ECO:0000313" key="3">
    <source>
        <dbReference type="Proteomes" id="UP000596902"/>
    </source>
</evidence>
<evidence type="ECO:0000256" key="1">
    <source>
        <dbReference type="SAM" id="MobiDB-lite"/>
    </source>
</evidence>